<evidence type="ECO:0000259" key="1">
    <source>
        <dbReference type="Pfam" id="PF06985"/>
    </source>
</evidence>
<organism evidence="2 3">
    <name type="scientific">Pyricularia oryzae (strain 70-15 / ATCC MYA-4617 / FGSC 8958)</name>
    <name type="common">Rice blast fungus</name>
    <name type="synonym">Magnaporthe oryzae</name>
    <dbReference type="NCBI Taxonomy" id="242507"/>
    <lineage>
        <taxon>Eukaryota</taxon>
        <taxon>Fungi</taxon>
        <taxon>Dikarya</taxon>
        <taxon>Ascomycota</taxon>
        <taxon>Pezizomycotina</taxon>
        <taxon>Sordariomycetes</taxon>
        <taxon>Sordariomycetidae</taxon>
        <taxon>Magnaporthales</taxon>
        <taxon>Pyriculariaceae</taxon>
        <taxon>Pyricularia</taxon>
    </lineage>
</organism>
<dbReference type="Proteomes" id="UP000009058">
    <property type="component" value="Chromosome 2"/>
</dbReference>
<keyword evidence="3" id="KW-1185">Reference proteome</keyword>
<dbReference type="STRING" id="242507.G4MVV8"/>
<dbReference type="InParanoid" id="G4MVV8"/>
<dbReference type="eggNOG" id="ENOG502SNR8">
    <property type="taxonomic scope" value="Eukaryota"/>
</dbReference>
<dbReference type="GeneID" id="2676330"/>
<dbReference type="PANTHER" id="PTHR33112:SF16">
    <property type="entry name" value="HETEROKARYON INCOMPATIBILITY DOMAIN-CONTAINING PROTEIN"/>
    <property type="match status" value="1"/>
</dbReference>
<name>G4MVV8_PYRO7</name>
<feature type="domain" description="Heterokaryon incompatibility" evidence="1">
    <location>
        <begin position="156"/>
        <end position="313"/>
    </location>
</feature>
<reference evidence="2 3" key="1">
    <citation type="journal article" date="2005" name="Nature">
        <title>The genome sequence of the rice blast fungus Magnaporthe grisea.</title>
        <authorList>
            <person name="Dean R.A."/>
            <person name="Talbot N.J."/>
            <person name="Ebbole D.J."/>
            <person name="Farman M.L."/>
            <person name="Mitchell T.K."/>
            <person name="Orbach M.J."/>
            <person name="Thon M."/>
            <person name="Kulkarni R."/>
            <person name="Xu J.R."/>
            <person name="Pan H."/>
            <person name="Read N.D."/>
            <person name="Lee Y.H."/>
            <person name="Carbone I."/>
            <person name="Brown D."/>
            <person name="Oh Y.Y."/>
            <person name="Donofrio N."/>
            <person name="Jeong J.S."/>
            <person name="Soanes D.M."/>
            <person name="Djonovic S."/>
            <person name="Kolomiets E."/>
            <person name="Rehmeyer C."/>
            <person name="Li W."/>
            <person name="Harding M."/>
            <person name="Kim S."/>
            <person name="Lebrun M.H."/>
            <person name="Bohnert H."/>
            <person name="Coughlan S."/>
            <person name="Butler J."/>
            <person name="Calvo S."/>
            <person name="Ma L.J."/>
            <person name="Nicol R."/>
            <person name="Purcell S."/>
            <person name="Nusbaum C."/>
            <person name="Galagan J.E."/>
            <person name="Birren B.W."/>
        </authorList>
    </citation>
    <scope>NUCLEOTIDE SEQUENCE [LARGE SCALE GENOMIC DNA]</scope>
    <source>
        <strain evidence="3">70-15 / ATCC MYA-4617 / FGSC 8958</strain>
    </source>
</reference>
<sequence length="614" mass="68592">MEDILSQAPTIPWAHSCVCCERVTMVHDSSGNHVTYNQNGAGEIATFDLSFSQVLAQAEQGCAFFKHCVTRLADFQPDNEFRLSIGNCANDEEDINFLSIDWYISRSGHPIIDEEENEMMVFALHAEAPLRLLAVGKTGDSHVFIHETARRGPSRYAALSHPWGEGQDAEYVHNVKTKEVNLQERMRDGIRLSLLPRTMRDAIYLTRELSLQYVFVDALCIVQDDKVERDREVHRMGPVYAGCALLLYAARAKHGDSGMLGPGDLHASYGEVFRLAYRNNRNGVEEHGSVFVCNGSILNDSEPLDDRGWGYQEDRFAPRKLIFGSKQTRWECGGYPPEDGRASDGGSTLGESPFTVSDTARYEGGCWKINPNEPNFEERMHQAWMAAVNEISKRKFSHPGQRLPALHATALTFEAKMGFQMSADYWDGIWGPDAVRQLQWCVSKPEKKEERSGPSWQWASWEGAVVDGVMLDWGDKVPDSIELDANKTLSVKGASMASVCVSKGWEDGEGAWITPIEGKAPLRIYWDYRPQLADEVRILLPPPPPRLPVARITRLAIDNNHPPVPSSPHLLGTSSPWLQTTDSSAVWTQAPLDEEPSTAVRRILRAPEGTGSRQ</sequence>
<dbReference type="PANTHER" id="PTHR33112">
    <property type="entry name" value="DOMAIN PROTEIN, PUTATIVE-RELATED"/>
    <property type="match status" value="1"/>
</dbReference>
<dbReference type="AlphaFoldDB" id="G4MVV8"/>
<gene>
    <name evidence="2" type="ORF">MGG_10812</name>
</gene>
<dbReference type="InterPro" id="IPR010730">
    <property type="entry name" value="HET"/>
</dbReference>
<proteinExistence type="predicted"/>
<dbReference type="RefSeq" id="XP_003715633.1">
    <property type="nucleotide sequence ID" value="XM_003715585.1"/>
</dbReference>
<dbReference type="KEGG" id="mgr:MGG_10812"/>
<evidence type="ECO:0000313" key="2">
    <source>
        <dbReference type="EMBL" id="EHA55826.1"/>
    </source>
</evidence>
<dbReference type="Pfam" id="PF06985">
    <property type="entry name" value="HET"/>
    <property type="match status" value="1"/>
</dbReference>
<reference key="2">
    <citation type="submission" date="2011-05" db="EMBL/GenBank/DDBJ databases">
        <title>The Genome Sequence of Magnaporthe oryzae 70-15.</title>
        <authorList>
            <consortium name="The Broad Institute Genome Sequencing Platform"/>
            <person name="Ma L.-J."/>
            <person name="Dead R."/>
            <person name="Young S.K."/>
            <person name="Zeng Q."/>
            <person name="Gargeya S."/>
            <person name="Fitzgerald M."/>
            <person name="Haas B."/>
            <person name="Abouelleil A."/>
            <person name="Alvarado L."/>
            <person name="Arachchi H.M."/>
            <person name="Berlin A."/>
            <person name="Brown A."/>
            <person name="Chapman S.B."/>
            <person name="Chen Z."/>
            <person name="Dunbar C."/>
            <person name="Freedman E."/>
            <person name="Gearin G."/>
            <person name="Gellesch M."/>
            <person name="Goldberg J."/>
            <person name="Griggs A."/>
            <person name="Gujja S."/>
            <person name="Heiman D."/>
            <person name="Howarth C."/>
            <person name="Larson L."/>
            <person name="Lui A."/>
            <person name="MacDonald P.J.P."/>
            <person name="Mehta T."/>
            <person name="Montmayeur A."/>
            <person name="Murphy C."/>
            <person name="Neiman D."/>
            <person name="Pearson M."/>
            <person name="Priest M."/>
            <person name="Roberts A."/>
            <person name="Saif S."/>
            <person name="Shea T."/>
            <person name="Shenoy N."/>
            <person name="Sisk P."/>
            <person name="Stolte C."/>
            <person name="Sykes S."/>
            <person name="Yandava C."/>
            <person name="Wortman J."/>
            <person name="Nusbaum C."/>
            <person name="Birren B."/>
        </authorList>
    </citation>
    <scope>NUCLEOTIDE SEQUENCE</scope>
    <source>
        <strain>70-15</strain>
    </source>
</reference>
<protein>
    <recommendedName>
        <fullName evidence="1">Heterokaryon incompatibility domain-containing protein</fullName>
    </recommendedName>
</protein>
<dbReference type="OMA" id="CANDEED"/>
<dbReference type="VEuPathDB" id="FungiDB:MGG_10812"/>
<accession>G4MVV8</accession>
<evidence type="ECO:0000313" key="3">
    <source>
        <dbReference type="Proteomes" id="UP000009058"/>
    </source>
</evidence>
<dbReference type="HOGENOM" id="CLU_444863_0_0_1"/>
<dbReference type="OrthoDB" id="5125733at2759"/>
<dbReference type="EMBL" id="CM001232">
    <property type="protein sequence ID" value="EHA55826.1"/>
    <property type="molecule type" value="Genomic_DNA"/>
</dbReference>